<keyword evidence="3" id="KW-1185">Reference proteome</keyword>
<keyword evidence="1" id="KW-0472">Membrane</keyword>
<feature type="transmembrane region" description="Helical" evidence="1">
    <location>
        <begin position="50"/>
        <end position="71"/>
    </location>
</feature>
<dbReference type="EMBL" id="SAYW01000005">
    <property type="protein sequence ID" value="RWU05518.1"/>
    <property type="molecule type" value="Genomic_DNA"/>
</dbReference>
<dbReference type="Proteomes" id="UP000284120">
    <property type="component" value="Unassembled WGS sequence"/>
</dbReference>
<evidence type="ECO:0000313" key="2">
    <source>
        <dbReference type="EMBL" id="RWU05518.1"/>
    </source>
</evidence>
<dbReference type="AlphaFoldDB" id="A0A443YP32"/>
<organism evidence="2 3">
    <name type="scientific">Pedobacter chitinilyticus</name>
    <dbReference type="NCBI Taxonomy" id="2233776"/>
    <lineage>
        <taxon>Bacteria</taxon>
        <taxon>Pseudomonadati</taxon>
        <taxon>Bacteroidota</taxon>
        <taxon>Sphingobacteriia</taxon>
        <taxon>Sphingobacteriales</taxon>
        <taxon>Sphingobacteriaceae</taxon>
        <taxon>Pedobacter</taxon>
    </lineage>
</organism>
<dbReference type="OrthoDB" id="770034at2"/>
<protein>
    <submittedName>
        <fullName evidence="2">Potassium transporter KefB</fullName>
    </submittedName>
</protein>
<name>A0A443YP32_9SPHI</name>
<gene>
    <name evidence="2" type="ORF">DPV69_15310</name>
</gene>
<reference evidence="2 3" key="1">
    <citation type="submission" date="2018-06" db="EMBL/GenBank/DDBJ databases">
        <title>Pedobacter endophyticus sp. nov., an endophytic bacterium isolated from a leaf of Triticum aestivum.</title>
        <authorList>
            <person name="Zhang L."/>
        </authorList>
    </citation>
    <scope>NUCLEOTIDE SEQUENCE [LARGE SCALE GENOMIC DNA]</scope>
    <source>
        <strain evidence="2 3">CM134L-2</strain>
    </source>
</reference>
<keyword evidence="1" id="KW-0812">Transmembrane</keyword>
<keyword evidence="1" id="KW-1133">Transmembrane helix</keyword>
<feature type="transmembrane region" description="Helical" evidence="1">
    <location>
        <begin position="20"/>
        <end position="38"/>
    </location>
</feature>
<evidence type="ECO:0000256" key="1">
    <source>
        <dbReference type="SAM" id="Phobius"/>
    </source>
</evidence>
<proteinExistence type="predicted"/>
<accession>A0A443YP32</accession>
<feature type="transmembrane region" description="Helical" evidence="1">
    <location>
        <begin position="83"/>
        <end position="105"/>
    </location>
</feature>
<dbReference type="RefSeq" id="WP_113648282.1">
    <property type="nucleotide sequence ID" value="NZ_QMHN01000005.1"/>
</dbReference>
<evidence type="ECO:0000313" key="3">
    <source>
        <dbReference type="Proteomes" id="UP000284120"/>
    </source>
</evidence>
<comment type="caution">
    <text evidence="2">The sequence shown here is derived from an EMBL/GenBank/DDBJ whole genome shotgun (WGS) entry which is preliminary data.</text>
</comment>
<sequence>MEANYDILVQRQTNLIAKRMMVGAATALILISALLITVKNADPAWGRLWFLRPLIVVPLAGAMGGLFYHLMEGLRKRGGWNTIIANLISVLVYVFILWVGTILGLDGTLWD</sequence>